<evidence type="ECO:0000313" key="3">
    <source>
        <dbReference type="Proteomes" id="UP001222325"/>
    </source>
</evidence>
<dbReference type="Proteomes" id="UP001222325">
    <property type="component" value="Unassembled WGS sequence"/>
</dbReference>
<feature type="compositionally biased region" description="Polar residues" evidence="1">
    <location>
        <begin position="1"/>
        <end position="19"/>
    </location>
</feature>
<reference evidence="2" key="1">
    <citation type="submission" date="2023-03" db="EMBL/GenBank/DDBJ databases">
        <title>Massive genome expansion in bonnet fungi (Mycena s.s.) driven by repeated elements and novel gene families across ecological guilds.</title>
        <authorList>
            <consortium name="Lawrence Berkeley National Laboratory"/>
            <person name="Harder C.B."/>
            <person name="Miyauchi S."/>
            <person name="Viragh M."/>
            <person name="Kuo A."/>
            <person name="Thoen E."/>
            <person name="Andreopoulos B."/>
            <person name="Lu D."/>
            <person name="Skrede I."/>
            <person name="Drula E."/>
            <person name="Henrissat B."/>
            <person name="Morin E."/>
            <person name="Kohler A."/>
            <person name="Barry K."/>
            <person name="LaButti K."/>
            <person name="Morin E."/>
            <person name="Salamov A."/>
            <person name="Lipzen A."/>
            <person name="Mereny Z."/>
            <person name="Hegedus B."/>
            <person name="Baldrian P."/>
            <person name="Stursova M."/>
            <person name="Weitz H."/>
            <person name="Taylor A."/>
            <person name="Grigoriev I.V."/>
            <person name="Nagy L.G."/>
            <person name="Martin F."/>
            <person name="Kauserud H."/>
        </authorList>
    </citation>
    <scope>NUCLEOTIDE SEQUENCE</scope>
    <source>
        <strain evidence="2">CBHHK173m</strain>
    </source>
</reference>
<gene>
    <name evidence="2" type="ORF">B0H15DRAFT_826043</name>
</gene>
<keyword evidence="3" id="KW-1185">Reference proteome</keyword>
<feature type="region of interest" description="Disordered" evidence="1">
    <location>
        <begin position="1"/>
        <end position="26"/>
    </location>
</feature>
<comment type="caution">
    <text evidence="2">The sequence shown here is derived from an EMBL/GenBank/DDBJ whole genome shotgun (WGS) entry which is preliminary data.</text>
</comment>
<sequence length="215" mass="24135">MLSYPRNNGPETPCPSTMEASRPPHVRRSEAIAQCNVPFRRRVELARGALPSSHCVVPVSTYLTFVEIRYLSSTERGQDARDIGRSLSHNWHRHCTDLGSCRISGIRLPVRGSSLPDQVQVHLKVALSNISILRRRCFAAEGKDYRRLSYCFQVHQLWTLALNQLLALAADTSFVRRGSDSAGTYQKNDTGQKPECGGVYLGVFLDHRKLPNVVF</sequence>
<name>A0AAD6XUI7_9AGAR</name>
<evidence type="ECO:0000256" key="1">
    <source>
        <dbReference type="SAM" id="MobiDB-lite"/>
    </source>
</evidence>
<protein>
    <submittedName>
        <fullName evidence="2">Uncharacterized protein</fullName>
    </submittedName>
</protein>
<organism evidence="2 3">
    <name type="scientific">Mycena belliarum</name>
    <dbReference type="NCBI Taxonomy" id="1033014"/>
    <lineage>
        <taxon>Eukaryota</taxon>
        <taxon>Fungi</taxon>
        <taxon>Dikarya</taxon>
        <taxon>Basidiomycota</taxon>
        <taxon>Agaricomycotina</taxon>
        <taxon>Agaricomycetes</taxon>
        <taxon>Agaricomycetidae</taxon>
        <taxon>Agaricales</taxon>
        <taxon>Marasmiineae</taxon>
        <taxon>Mycenaceae</taxon>
        <taxon>Mycena</taxon>
    </lineage>
</organism>
<dbReference type="EMBL" id="JARJCN010000011">
    <property type="protein sequence ID" value="KAJ7096685.1"/>
    <property type="molecule type" value="Genomic_DNA"/>
</dbReference>
<dbReference type="AlphaFoldDB" id="A0AAD6XUI7"/>
<proteinExistence type="predicted"/>
<accession>A0AAD6XUI7</accession>
<evidence type="ECO:0000313" key="2">
    <source>
        <dbReference type="EMBL" id="KAJ7096685.1"/>
    </source>
</evidence>